<accession>A0ABV6R4X2</accession>
<evidence type="ECO:0000313" key="3">
    <source>
        <dbReference type="Proteomes" id="UP001589906"/>
    </source>
</evidence>
<dbReference type="EMBL" id="JBHLSW010000007">
    <property type="protein sequence ID" value="MFC0634677.1"/>
    <property type="molecule type" value="Genomic_DNA"/>
</dbReference>
<feature type="transmembrane region" description="Helical" evidence="1">
    <location>
        <begin position="7"/>
        <end position="25"/>
    </location>
</feature>
<gene>
    <name evidence="2" type="ORF">ACFFGE_12420</name>
</gene>
<keyword evidence="1" id="KW-1133">Transmembrane helix</keyword>
<organism evidence="2 3">
    <name type="scientific">Brevundimonas balnearis</name>
    <dbReference type="NCBI Taxonomy" id="1572858"/>
    <lineage>
        <taxon>Bacteria</taxon>
        <taxon>Pseudomonadati</taxon>
        <taxon>Pseudomonadota</taxon>
        <taxon>Alphaproteobacteria</taxon>
        <taxon>Caulobacterales</taxon>
        <taxon>Caulobacteraceae</taxon>
        <taxon>Brevundimonas</taxon>
    </lineage>
</organism>
<name>A0ABV6R4X2_9CAUL</name>
<keyword evidence="1" id="KW-0472">Membrane</keyword>
<reference evidence="2 3" key="1">
    <citation type="submission" date="2024-09" db="EMBL/GenBank/DDBJ databases">
        <authorList>
            <person name="Sun Q."/>
            <person name="Mori K."/>
        </authorList>
    </citation>
    <scope>NUCLEOTIDE SEQUENCE [LARGE SCALE GENOMIC DNA]</scope>
    <source>
        <strain evidence="2 3">NCAIM B.02621</strain>
    </source>
</reference>
<keyword evidence="1" id="KW-0812">Transmembrane</keyword>
<feature type="transmembrane region" description="Helical" evidence="1">
    <location>
        <begin position="37"/>
        <end position="59"/>
    </location>
</feature>
<sequence length="212" mass="23612">MNYRLRDLAYLVVATSFGVGIYFMFRAMYMSEEPLPFAQEVTLVFLGAVVTIALTAALLNRQTELELRKEGRVIILQQQCDIYMSCIEKVAEIVENAKHEAGLIDDLRVLNHKLAVVASEEVVIRFEVVLDALLSGFADGALSEADGEKVMQSVADLTTAMRSDVLQNTALTSTNAASAIRRNSTRMEKLDDLNFEAEVAKIKKEKRHDARP</sequence>
<dbReference type="RefSeq" id="WP_376836711.1">
    <property type="nucleotide sequence ID" value="NZ_JBHLSW010000007.1"/>
</dbReference>
<protein>
    <submittedName>
        <fullName evidence="2">Uncharacterized protein</fullName>
    </submittedName>
</protein>
<proteinExistence type="predicted"/>
<evidence type="ECO:0000256" key="1">
    <source>
        <dbReference type="SAM" id="Phobius"/>
    </source>
</evidence>
<dbReference type="Proteomes" id="UP001589906">
    <property type="component" value="Unassembled WGS sequence"/>
</dbReference>
<keyword evidence="3" id="KW-1185">Reference proteome</keyword>
<comment type="caution">
    <text evidence="2">The sequence shown here is derived from an EMBL/GenBank/DDBJ whole genome shotgun (WGS) entry which is preliminary data.</text>
</comment>
<evidence type="ECO:0000313" key="2">
    <source>
        <dbReference type="EMBL" id="MFC0634677.1"/>
    </source>
</evidence>